<dbReference type="RefSeq" id="WP_049669015.1">
    <property type="nucleotide sequence ID" value="NZ_LFXJ01000013.1"/>
</dbReference>
<evidence type="ECO:0000313" key="1">
    <source>
        <dbReference type="EMBL" id="KMY28257.1"/>
    </source>
</evidence>
<dbReference type="EMBL" id="LFXJ01000013">
    <property type="protein sequence ID" value="KMY28257.1"/>
    <property type="molecule type" value="Genomic_DNA"/>
</dbReference>
<reference evidence="2" key="1">
    <citation type="submission" date="2015-07" db="EMBL/GenBank/DDBJ databases">
        <authorList>
            <consortium name="Consortium for Microbial Forensics and Genomics (microFORGE)"/>
            <person name="Knight B.M."/>
            <person name="Roberts D.P."/>
            <person name="Lin D."/>
            <person name="Hari K."/>
            <person name="Fletcher J."/>
            <person name="Melcher U."/>
            <person name="Blagden T."/>
            <person name="Winegar R.A."/>
        </authorList>
    </citation>
    <scope>NUCLEOTIDE SEQUENCE [LARGE SCALE GENOMIC DNA]</scope>
    <source>
        <strain evidence="2">DSM 23493</strain>
    </source>
</reference>
<dbReference type="GeneID" id="96601222"/>
<gene>
    <name evidence="1" type="ORF">ACZ11_23775</name>
</gene>
<accession>A0A0K9F1Z4</accession>
<name>A0A0K9F1Z4_9BACI</name>
<comment type="caution">
    <text evidence="1">The sequence shown here is derived from an EMBL/GenBank/DDBJ whole genome shotgun (WGS) entry which is preliminary data.</text>
</comment>
<dbReference type="AlphaFoldDB" id="A0A0K9F1Z4"/>
<dbReference type="PATRIC" id="fig|582475.4.peg.4714"/>
<protein>
    <submittedName>
        <fullName evidence="1">Uncharacterized protein</fullName>
    </submittedName>
</protein>
<organism evidence="1 2">
    <name type="scientific">Lysinibacillus xylanilyticus</name>
    <dbReference type="NCBI Taxonomy" id="582475"/>
    <lineage>
        <taxon>Bacteria</taxon>
        <taxon>Bacillati</taxon>
        <taxon>Bacillota</taxon>
        <taxon>Bacilli</taxon>
        <taxon>Bacillales</taxon>
        <taxon>Bacillaceae</taxon>
        <taxon>Lysinibacillus</taxon>
    </lineage>
</organism>
<sequence>MEKIIDVNSAEQTADEMEFLELQKMLIDDGLTKAYRHRLVNKFKELIFCYWDNSDNFDEVVVLMKEVIKVMEATEEEILFMYFKDESIEDAEMEEDHLNEVTLELP</sequence>
<dbReference type="Proteomes" id="UP000037326">
    <property type="component" value="Unassembled WGS sequence"/>
</dbReference>
<evidence type="ECO:0000313" key="2">
    <source>
        <dbReference type="Proteomes" id="UP000037326"/>
    </source>
</evidence>
<proteinExistence type="predicted"/>